<dbReference type="Ensembl" id="ENSFCTT00005029395.1">
    <property type="protein sequence ID" value="ENSFCTP00005019244.1"/>
    <property type="gene ID" value="ENSFCTG00005010424.1"/>
</dbReference>
<evidence type="ECO:0000256" key="15">
    <source>
        <dbReference type="SAM" id="Phobius"/>
    </source>
</evidence>
<evidence type="ECO:0000256" key="3">
    <source>
        <dbReference type="ARBA" id="ARBA00022475"/>
    </source>
</evidence>
<feature type="signal peptide" evidence="16">
    <location>
        <begin position="1"/>
        <end position="18"/>
    </location>
</feature>
<feature type="domain" description="Ig-like" evidence="17">
    <location>
        <begin position="3"/>
        <end position="125"/>
    </location>
</feature>
<evidence type="ECO:0000256" key="12">
    <source>
        <dbReference type="ARBA" id="ARBA00023283"/>
    </source>
</evidence>
<dbReference type="InterPro" id="IPR037805">
    <property type="entry name" value="IgV_CD47"/>
</dbReference>
<keyword evidence="3" id="KW-1003">Cell membrane</keyword>
<dbReference type="InterPro" id="IPR006704">
    <property type="entry name" value="CD47"/>
</dbReference>
<dbReference type="Gene3D" id="2.60.40.10">
    <property type="entry name" value="Immunoglobulins"/>
    <property type="match status" value="1"/>
</dbReference>
<comment type="subcellular location">
    <subcellularLocation>
        <location evidence="1">Cell membrane</location>
        <topology evidence="1">Multi-pass membrane protein</topology>
    </subcellularLocation>
</comment>
<reference evidence="18" key="3">
    <citation type="submission" date="2025-09" db="UniProtKB">
        <authorList>
            <consortium name="Ensembl"/>
        </authorList>
    </citation>
    <scope>IDENTIFICATION</scope>
    <source>
        <strain evidence="18">breed Abyssinian</strain>
    </source>
</reference>
<evidence type="ECO:0000256" key="8">
    <source>
        <dbReference type="ARBA" id="ARBA00022989"/>
    </source>
</evidence>
<keyword evidence="10" id="KW-1015">Disulfide bond</keyword>
<keyword evidence="19" id="KW-1185">Reference proteome</keyword>
<dbReference type="InterPro" id="IPR013270">
    <property type="entry name" value="CD47_Vset"/>
</dbReference>
<keyword evidence="8 15" id="KW-1133">Transmembrane helix</keyword>
<evidence type="ECO:0000256" key="4">
    <source>
        <dbReference type="ARBA" id="ARBA00022553"/>
    </source>
</evidence>
<evidence type="ECO:0000256" key="2">
    <source>
        <dbReference type="ARBA" id="ARBA00015454"/>
    </source>
</evidence>
<keyword evidence="11" id="KW-0325">Glycoprotein</keyword>
<dbReference type="PANTHER" id="PTHR10613:SF0">
    <property type="entry name" value="LEUKOCYTE SURFACE ANTIGEN CD47"/>
    <property type="match status" value="1"/>
</dbReference>
<dbReference type="Proteomes" id="UP000823872">
    <property type="component" value="Chromosome C2"/>
</dbReference>
<reference evidence="18" key="2">
    <citation type="submission" date="2025-08" db="UniProtKB">
        <authorList>
            <consortium name="Ensembl"/>
        </authorList>
    </citation>
    <scope>IDENTIFICATION</scope>
    <source>
        <strain evidence="18">breed Abyssinian</strain>
    </source>
</reference>
<keyword evidence="13" id="KW-0393">Immunoglobulin domain</keyword>
<dbReference type="PROSITE" id="PS50835">
    <property type="entry name" value="IG_LIKE"/>
    <property type="match status" value="1"/>
</dbReference>
<evidence type="ECO:0000256" key="13">
    <source>
        <dbReference type="ARBA" id="ARBA00023319"/>
    </source>
</evidence>
<evidence type="ECO:0000313" key="18">
    <source>
        <dbReference type="Ensembl" id="ENSFCTP00005019244.1"/>
    </source>
</evidence>
<evidence type="ECO:0000259" key="17">
    <source>
        <dbReference type="PROSITE" id="PS50835"/>
    </source>
</evidence>
<feature type="transmembrane region" description="Helical" evidence="15">
    <location>
        <begin position="141"/>
        <end position="163"/>
    </location>
</feature>
<sequence>MWPLVVLLLLGSACCGSAQLIFNITRSVEYTACNETVIIPCYVNNVEATNINEMYVKWKFRGKDIFTFDGAVEKTTRDNKFKSTKIIPQKLLNGIASLEMNKEEAVVGNYTCEVTELSREGETIIELKYRIVSWFSPNENILIVIFPILAVLLSWGQFGIVTLKYKSSLMKEKTILLFVGGLVLTIAVIVGAILFVPGEYSTKNSCGLGLIVVPTVILILLQYCVFMIGVWMSSFTIAILILQVLGYVLSVVGLSLCVSECTPVNGPLLISGLGIIALAELLGLVYMKLVASNQKTIQPPRKAVEEPLNAFKESKGMMNDGKCKMHLQL</sequence>
<proteinExistence type="predicted"/>
<name>A0ABI7X9Q8_FELCA</name>
<dbReference type="Pfam" id="PF04549">
    <property type="entry name" value="CD47"/>
    <property type="match status" value="1"/>
</dbReference>
<feature type="chain" id="PRO_5046647003" description="Leukocyte surface antigen CD47" evidence="16">
    <location>
        <begin position="19"/>
        <end position="329"/>
    </location>
</feature>
<dbReference type="Pfam" id="PF08204">
    <property type="entry name" value="V-set_CD47"/>
    <property type="match status" value="1"/>
</dbReference>
<evidence type="ECO:0000256" key="6">
    <source>
        <dbReference type="ARBA" id="ARBA00022729"/>
    </source>
</evidence>
<keyword evidence="9 15" id="KW-0472">Membrane</keyword>
<keyword evidence="5 15" id="KW-0812">Transmembrane</keyword>
<evidence type="ECO:0000256" key="7">
    <source>
        <dbReference type="ARBA" id="ARBA00022889"/>
    </source>
</evidence>
<keyword evidence="7" id="KW-0130">Cell adhesion</keyword>
<dbReference type="InterPro" id="IPR013147">
    <property type="entry name" value="CD47-like_TM"/>
</dbReference>
<evidence type="ECO:0000256" key="5">
    <source>
        <dbReference type="ARBA" id="ARBA00022692"/>
    </source>
</evidence>
<keyword evidence="4" id="KW-0597">Phosphoprotein</keyword>
<organism evidence="18 19">
    <name type="scientific">Felis catus</name>
    <name type="common">Cat</name>
    <name type="synonym">Felis silvestris catus</name>
    <dbReference type="NCBI Taxonomy" id="9685"/>
    <lineage>
        <taxon>Eukaryota</taxon>
        <taxon>Metazoa</taxon>
        <taxon>Chordata</taxon>
        <taxon>Craniata</taxon>
        <taxon>Vertebrata</taxon>
        <taxon>Euteleostomi</taxon>
        <taxon>Mammalia</taxon>
        <taxon>Eutheria</taxon>
        <taxon>Laurasiatheria</taxon>
        <taxon>Carnivora</taxon>
        <taxon>Feliformia</taxon>
        <taxon>Felidae</taxon>
        <taxon>Felinae</taxon>
        <taxon>Felis</taxon>
    </lineage>
</organism>
<feature type="transmembrane region" description="Helical" evidence="15">
    <location>
        <begin position="208"/>
        <end position="228"/>
    </location>
</feature>
<evidence type="ECO:0000256" key="9">
    <source>
        <dbReference type="ARBA" id="ARBA00023136"/>
    </source>
</evidence>
<evidence type="ECO:0000313" key="19">
    <source>
        <dbReference type="Proteomes" id="UP000823872"/>
    </source>
</evidence>
<evidence type="ECO:0000256" key="1">
    <source>
        <dbReference type="ARBA" id="ARBA00004651"/>
    </source>
</evidence>
<dbReference type="CDD" id="cd16090">
    <property type="entry name" value="IgV_CD47"/>
    <property type="match status" value="1"/>
</dbReference>
<evidence type="ECO:0000256" key="11">
    <source>
        <dbReference type="ARBA" id="ARBA00023180"/>
    </source>
</evidence>
<evidence type="ECO:0000256" key="16">
    <source>
        <dbReference type="SAM" id="SignalP"/>
    </source>
</evidence>
<keyword evidence="6 16" id="KW-0732">Signal</keyword>
<dbReference type="InterPro" id="IPR013783">
    <property type="entry name" value="Ig-like_fold"/>
</dbReference>
<dbReference type="GeneTree" id="ENSGT00390000007697"/>
<feature type="transmembrane region" description="Helical" evidence="15">
    <location>
        <begin position="175"/>
        <end position="196"/>
    </location>
</feature>
<feature type="transmembrane region" description="Helical" evidence="15">
    <location>
        <begin position="235"/>
        <end position="256"/>
    </location>
</feature>
<protein>
    <recommendedName>
        <fullName evidence="2">Leukocyte surface antigen CD47</fullName>
    </recommendedName>
    <alternativeName>
        <fullName evidence="14">Integrin-associated protein</fullName>
    </alternativeName>
</protein>
<dbReference type="InterPro" id="IPR007110">
    <property type="entry name" value="Ig-like_dom"/>
</dbReference>
<evidence type="ECO:0000256" key="14">
    <source>
        <dbReference type="ARBA" id="ARBA00033289"/>
    </source>
</evidence>
<reference evidence="18 19" key="1">
    <citation type="submission" date="2021-02" db="EMBL/GenBank/DDBJ databases">
        <title>Safari Cat Assemblies.</title>
        <authorList>
            <person name="Bredemeyer K.R."/>
            <person name="Murphy W.J."/>
        </authorList>
    </citation>
    <scope>NUCLEOTIDE SEQUENCE [LARGE SCALE GENOMIC DNA]</scope>
</reference>
<gene>
    <name evidence="18" type="primary">CD47</name>
</gene>
<accession>A0ABI7X9Q8</accession>
<dbReference type="PANTHER" id="PTHR10613">
    <property type="entry name" value="LEUKOCYTE SURFACE ANTIGEN CD47"/>
    <property type="match status" value="1"/>
</dbReference>
<keyword evidence="12" id="KW-0873">Pyrrolidone carboxylic acid</keyword>
<feature type="transmembrane region" description="Helical" evidence="15">
    <location>
        <begin position="268"/>
        <end position="287"/>
    </location>
</feature>
<evidence type="ECO:0000256" key="10">
    <source>
        <dbReference type="ARBA" id="ARBA00023157"/>
    </source>
</evidence>